<comment type="caution">
    <text evidence="1">The sequence shown here is derived from an EMBL/GenBank/DDBJ whole genome shotgun (WGS) entry which is preliminary data.</text>
</comment>
<evidence type="ECO:0000313" key="2">
    <source>
        <dbReference type="Proteomes" id="UP001396334"/>
    </source>
</evidence>
<gene>
    <name evidence="1" type="ORF">V6N11_051559</name>
</gene>
<evidence type="ECO:0000313" key="1">
    <source>
        <dbReference type="EMBL" id="KAK9045650.1"/>
    </source>
</evidence>
<evidence type="ECO:0008006" key="3">
    <source>
        <dbReference type="Google" id="ProtNLM"/>
    </source>
</evidence>
<keyword evidence="2" id="KW-1185">Reference proteome</keyword>
<proteinExistence type="predicted"/>
<dbReference type="Proteomes" id="UP001396334">
    <property type="component" value="Unassembled WGS sequence"/>
</dbReference>
<protein>
    <recommendedName>
        <fullName evidence="3">DUF4283 domain-containing protein</fullName>
    </recommendedName>
</protein>
<reference evidence="1 2" key="1">
    <citation type="journal article" date="2024" name="G3 (Bethesda)">
        <title>Genome assembly of Hibiscus sabdariffa L. provides insights into metabolisms of medicinal natural products.</title>
        <authorList>
            <person name="Kim T."/>
        </authorList>
    </citation>
    <scope>NUCLEOTIDE SEQUENCE [LARGE SCALE GENOMIC DNA]</scope>
    <source>
        <strain evidence="1">TK-2024</strain>
        <tissue evidence="1">Old leaves</tissue>
    </source>
</reference>
<name>A0ABR2U7M0_9ROSI</name>
<organism evidence="1 2">
    <name type="scientific">Hibiscus sabdariffa</name>
    <name type="common">roselle</name>
    <dbReference type="NCBI Taxonomy" id="183260"/>
    <lineage>
        <taxon>Eukaryota</taxon>
        <taxon>Viridiplantae</taxon>
        <taxon>Streptophyta</taxon>
        <taxon>Embryophyta</taxon>
        <taxon>Tracheophyta</taxon>
        <taxon>Spermatophyta</taxon>
        <taxon>Magnoliopsida</taxon>
        <taxon>eudicotyledons</taxon>
        <taxon>Gunneridae</taxon>
        <taxon>Pentapetalae</taxon>
        <taxon>rosids</taxon>
        <taxon>malvids</taxon>
        <taxon>Malvales</taxon>
        <taxon>Malvaceae</taxon>
        <taxon>Malvoideae</taxon>
        <taxon>Hibiscus</taxon>
    </lineage>
</organism>
<accession>A0ABR2U7M0</accession>
<dbReference type="EMBL" id="JBBPBN010000001">
    <property type="protein sequence ID" value="KAK9045650.1"/>
    <property type="molecule type" value="Genomic_DNA"/>
</dbReference>
<sequence length="173" mass="19376">MEHDILTLLDNLPLTEAGYVAFSLEEPTKLKTRPDKDNRYLDDWETSFSNNYACNLQMFWIRIYHLPLGYVVSACLTILHDLTGPFQYSPRLRVPTNQITPTAPTLAKGSLKSCRTQPLLENNHTPEPSSSTSIASHEPTVTLLLETVVRHIANNRVAKRPCLGKMGTPNGDS</sequence>